<dbReference type="InterPro" id="IPR036259">
    <property type="entry name" value="MFS_trans_sf"/>
</dbReference>
<feature type="domain" description="Major facilitator superfamily (MFS) profile" evidence="8">
    <location>
        <begin position="39"/>
        <end position="460"/>
    </location>
</feature>
<gene>
    <name evidence="9" type="ORF">OIDMADRAFT_167292</name>
</gene>
<keyword evidence="4 7" id="KW-0812">Transmembrane</keyword>
<feature type="transmembrane region" description="Helical" evidence="7">
    <location>
        <begin position="301"/>
        <end position="321"/>
    </location>
</feature>
<feature type="transmembrane region" description="Helical" evidence="7">
    <location>
        <begin position="81"/>
        <end position="103"/>
    </location>
</feature>
<feature type="transmembrane region" description="Helical" evidence="7">
    <location>
        <begin position="109"/>
        <end position="127"/>
    </location>
</feature>
<evidence type="ECO:0000256" key="1">
    <source>
        <dbReference type="ARBA" id="ARBA00004141"/>
    </source>
</evidence>
<dbReference type="OrthoDB" id="2261376at2759"/>
<dbReference type="SUPFAM" id="SSF103473">
    <property type="entry name" value="MFS general substrate transporter"/>
    <property type="match status" value="1"/>
</dbReference>
<dbReference type="PROSITE" id="PS50850">
    <property type="entry name" value="MFS"/>
    <property type="match status" value="1"/>
</dbReference>
<dbReference type="GO" id="GO:0005886">
    <property type="term" value="C:plasma membrane"/>
    <property type="evidence" value="ECO:0007669"/>
    <property type="project" value="TreeGrafter"/>
</dbReference>
<evidence type="ECO:0000256" key="6">
    <source>
        <dbReference type="ARBA" id="ARBA00023136"/>
    </source>
</evidence>
<feature type="transmembrane region" description="Helical" evidence="7">
    <location>
        <begin position="210"/>
        <end position="230"/>
    </location>
</feature>
<proteinExistence type="inferred from homology"/>
<keyword evidence="5 7" id="KW-1133">Transmembrane helix</keyword>
<dbReference type="EMBL" id="KN832880">
    <property type="protein sequence ID" value="KIM98491.1"/>
    <property type="molecule type" value="Genomic_DNA"/>
</dbReference>
<evidence type="ECO:0000256" key="4">
    <source>
        <dbReference type="ARBA" id="ARBA00022692"/>
    </source>
</evidence>
<dbReference type="GO" id="GO:0030643">
    <property type="term" value="P:intracellular phosphate ion homeostasis"/>
    <property type="evidence" value="ECO:0007669"/>
    <property type="project" value="EnsemblFungi"/>
</dbReference>
<comment type="similarity">
    <text evidence="2">Belongs to the major facilitator superfamily. Sugar transporter (TC 2.A.1.1) family.</text>
</comment>
<feature type="transmembrane region" description="Helical" evidence="7">
    <location>
        <begin position="333"/>
        <end position="356"/>
    </location>
</feature>
<evidence type="ECO:0000259" key="8">
    <source>
        <dbReference type="PROSITE" id="PS50850"/>
    </source>
</evidence>
<dbReference type="InterPro" id="IPR020846">
    <property type="entry name" value="MFS_dom"/>
</dbReference>
<dbReference type="InterPro" id="IPR005828">
    <property type="entry name" value="MFS_sugar_transport-like"/>
</dbReference>
<evidence type="ECO:0000256" key="5">
    <source>
        <dbReference type="ARBA" id="ARBA00022989"/>
    </source>
</evidence>
<dbReference type="STRING" id="913774.A0A0C3H7U0"/>
<organism evidence="9 10">
    <name type="scientific">Oidiodendron maius (strain Zn)</name>
    <dbReference type="NCBI Taxonomy" id="913774"/>
    <lineage>
        <taxon>Eukaryota</taxon>
        <taxon>Fungi</taxon>
        <taxon>Dikarya</taxon>
        <taxon>Ascomycota</taxon>
        <taxon>Pezizomycotina</taxon>
        <taxon>Leotiomycetes</taxon>
        <taxon>Leotiomycetes incertae sedis</taxon>
        <taxon>Myxotrichaceae</taxon>
        <taxon>Oidiodendron</taxon>
    </lineage>
</organism>
<dbReference type="GO" id="GO:0046943">
    <property type="term" value="F:carboxylic acid transmembrane transporter activity"/>
    <property type="evidence" value="ECO:0007669"/>
    <property type="project" value="TreeGrafter"/>
</dbReference>
<dbReference type="HOGENOM" id="CLU_001265_46_12_1"/>
<keyword evidence="10" id="KW-1185">Reference proteome</keyword>
<reference evidence="9 10" key="1">
    <citation type="submission" date="2014-04" db="EMBL/GenBank/DDBJ databases">
        <authorList>
            <consortium name="DOE Joint Genome Institute"/>
            <person name="Kuo A."/>
            <person name="Martino E."/>
            <person name="Perotto S."/>
            <person name="Kohler A."/>
            <person name="Nagy L.G."/>
            <person name="Floudas D."/>
            <person name="Copeland A."/>
            <person name="Barry K.W."/>
            <person name="Cichocki N."/>
            <person name="Veneault-Fourrey C."/>
            <person name="LaButti K."/>
            <person name="Lindquist E.A."/>
            <person name="Lipzen A."/>
            <person name="Lundell T."/>
            <person name="Morin E."/>
            <person name="Murat C."/>
            <person name="Sun H."/>
            <person name="Tunlid A."/>
            <person name="Henrissat B."/>
            <person name="Grigoriev I.V."/>
            <person name="Hibbett D.S."/>
            <person name="Martin F."/>
            <person name="Nordberg H.P."/>
            <person name="Cantor M.N."/>
            <person name="Hua S.X."/>
        </authorList>
    </citation>
    <scope>NUCLEOTIDE SEQUENCE [LARGE SCALE GENOMIC DNA]</scope>
    <source>
        <strain evidence="9 10">Zn</strain>
    </source>
</reference>
<accession>A0A0C3H7U0</accession>
<dbReference type="PANTHER" id="PTHR23508:SF10">
    <property type="entry name" value="CARBOXYLIC ACID TRANSPORTER PROTEIN HOMOLOG"/>
    <property type="match status" value="1"/>
</dbReference>
<evidence type="ECO:0000313" key="10">
    <source>
        <dbReference type="Proteomes" id="UP000054321"/>
    </source>
</evidence>
<keyword evidence="3" id="KW-0813">Transport</keyword>
<dbReference type="AlphaFoldDB" id="A0A0C3H7U0"/>
<evidence type="ECO:0000313" key="9">
    <source>
        <dbReference type="EMBL" id="KIM98491.1"/>
    </source>
</evidence>
<evidence type="ECO:0000256" key="2">
    <source>
        <dbReference type="ARBA" id="ARBA00010992"/>
    </source>
</evidence>
<feature type="transmembrane region" description="Helical" evidence="7">
    <location>
        <begin position="362"/>
        <end position="379"/>
    </location>
</feature>
<feature type="transmembrane region" description="Helical" evidence="7">
    <location>
        <begin position="251"/>
        <end position="270"/>
    </location>
</feature>
<dbReference type="Gene3D" id="1.20.1250.20">
    <property type="entry name" value="MFS general substrate transporter like domains"/>
    <property type="match status" value="1"/>
</dbReference>
<evidence type="ECO:0000256" key="7">
    <source>
        <dbReference type="SAM" id="Phobius"/>
    </source>
</evidence>
<sequence length="494" mass="53998">MEKNSPSALEDYQNDDRRVYVDDVPVAELPKSFWARIFPVFACGAGLFSDGYLQSVIGSCTTILAQIYGSRFTDSPARTNLTALTFVGTIVGQISFGFLSDYWSRKKSLLVSTTFMIVFAALSAGAYGGGSLNGMTSALTAYRVLVGIGIGGEYPSGSVAASEATAELKSGTRNRWFIFATNFQLDIGFVAGTLVPMIVVLATTENHLRAAWRISLGIAVVIPVVMLIMRSKLKEPEEYNRAKMTKFPYGLILRYYWFRLLTVSIIWFIYDMLTYSFSIFSTQWLNLILNPSDDPSVTTPLWITLGWGTVINMFYVPGSAIGAPLSDWLGPKYCLILGVTLQGTIGFIMTGIYKYLDTKAHVAGFVVIYGIFLALGEVGPGNNIGLVASKTSSTSVRGQYYGIAAAFGKLGGFVGNYIFPHLIADGGSSVIKQGQVPFYFSAGMCYLSAIIAFACLPNITQNFIEEEDGKFKAYLEEKGFDTSTMGTKEYRENI</sequence>
<dbReference type="Proteomes" id="UP000054321">
    <property type="component" value="Unassembled WGS sequence"/>
</dbReference>
<dbReference type="PANTHER" id="PTHR23508">
    <property type="entry name" value="CARBOXYLIC ACID TRANSPORTER PROTEIN HOMOLOG"/>
    <property type="match status" value="1"/>
</dbReference>
<protein>
    <recommendedName>
        <fullName evidence="8">Major facilitator superfamily (MFS) profile domain-containing protein</fullName>
    </recommendedName>
</protein>
<feature type="transmembrane region" description="Helical" evidence="7">
    <location>
        <begin position="438"/>
        <end position="456"/>
    </location>
</feature>
<dbReference type="InParanoid" id="A0A0C3H7U0"/>
<comment type="subcellular location">
    <subcellularLocation>
        <location evidence="1">Membrane</location>
        <topology evidence="1">Multi-pass membrane protein</topology>
    </subcellularLocation>
</comment>
<dbReference type="Pfam" id="PF00083">
    <property type="entry name" value="Sugar_tr"/>
    <property type="match status" value="2"/>
</dbReference>
<reference evidence="10" key="2">
    <citation type="submission" date="2015-01" db="EMBL/GenBank/DDBJ databases">
        <title>Evolutionary Origins and Diversification of the Mycorrhizal Mutualists.</title>
        <authorList>
            <consortium name="DOE Joint Genome Institute"/>
            <consortium name="Mycorrhizal Genomics Consortium"/>
            <person name="Kohler A."/>
            <person name="Kuo A."/>
            <person name="Nagy L.G."/>
            <person name="Floudas D."/>
            <person name="Copeland A."/>
            <person name="Barry K.W."/>
            <person name="Cichocki N."/>
            <person name="Veneault-Fourrey C."/>
            <person name="LaButti K."/>
            <person name="Lindquist E.A."/>
            <person name="Lipzen A."/>
            <person name="Lundell T."/>
            <person name="Morin E."/>
            <person name="Murat C."/>
            <person name="Riley R."/>
            <person name="Ohm R."/>
            <person name="Sun H."/>
            <person name="Tunlid A."/>
            <person name="Henrissat B."/>
            <person name="Grigoriev I.V."/>
            <person name="Hibbett D.S."/>
            <person name="Martin F."/>
        </authorList>
    </citation>
    <scope>NUCLEOTIDE SEQUENCE [LARGE SCALE GENOMIC DNA]</scope>
    <source>
        <strain evidence="10">Zn</strain>
    </source>
</reference>
<feature type="transmembrane region" description="Helical" evidence="7">
    <location>
        <begin position="400"/>
        <end position="418"/>
    </location>
</feature>
<keyword evidence="6 7" id="KW-0472">Membrane</keyword>
<feature type="transmembrane region" description="Helical" evidence="7">
    <location>
        <begin position="183"/>
        <end position="204"/>
    </location>
</feature>
<dbReference type="FunFam" id="1.20.1250.20:FF:000140">
    <property type="entry name" value="Putative MFS phospholipid transporter"/>
    <property type="match status" value="1"/>
</dbReference>
<name>A0A0C3H7U0_OIDMZ</name>
<evidence type="ECO:0000256" key="3">
    <source>
        <dbReference type="ARBA" id="ARBA00022448"/>
    </source>
</evidence>